<dbReference type="CDD" id="cd18787">
    <property type="entry name" value="SF2_C_DEAD"/>
    <property type="match status" value="1"/>
</dbReference>
<evidence type="ECO:0000259" key="9">
    <source>
        <dbReference type="PROSITE" id="PS51192"/>
    </source>
</evidence>
<evidence type="ECO:0000256" key="6">
    <source>
        <dbReference type="PROSITE-ProRule" id="PRU00552"/>
    </source>
</evidence>
<dbReference type="InterPro" id="IPR014014">
    <property type="entry name" value="RNA_helicase_DEAD_Q_motif"/>
</dbReference>
<evidence type="ECO:0000256" key="8">
    <source>
        <dbReference type="SAM" id="MobiDB-lite"/>
    </source>
</evidence>
<dbReference type="CDD" id="cd00268">
    <property type="entry name" value="DEADc"/>
    <property type="match status" value="1"/>
</dbReference>
<dbReference type="SMART" id="SM00487">
    <property type="entry name" value="DEXDc"/>
    <property type="match status" value="1"/>
</dbReference>
<keyword evidence="3 7" id="KW-0347">Helicase</keyword>
<dbReference type="GO" id="GO:0016787">
    <property type="term" value="F:hydrolase activity"/>
    <property type="evidence" value="ECO:0007669"/>
    <property type="project" value="UniProtKB-KW"/>
</dbReference>
<dbReference type="PROSITE" id="PS51195">
    <property type="entry name" value="Q_MOTIF"/>
    <property type="match status" value="1"/>
</dbReference>
<comment type="similarity">
    <text evidence="5 7">Belongs to the DEAD box helicase family.</text>
</comment>
<feature type="region of interest" description="Disordered" evidence="8">
    <location>
        <begin position="464"/>
        <end position="516"/>
    </location>
</feature>
<dbReference type="SUPFAM" id="SSF52540">
    <property type="entry name" value="P-loop containing nucleoside triphosphate hydrolases"/>
    <property type="match status" value="1"/>
</dbReference>
<dbReference type="AlphaFoldDB" id="A2SJY2"/>
<keyword evidence="13" id="KW-1185">Reference proteome</keyword>
<dbReference type="GO" id="GO:0005524">
    <property type="term" value="F:ATP binding"/>
    <property type="evidence" value="ECO:0007669"/>
    <property type="project" value="UniProtKB-KW"/>
</dbReference>
<feature type="domain" description="Helicase ATP-binding" evidence="9">
    <location>
        <begin position="105"/>
        <end position="299"/>
    </location>
</feature>
<evidence type="ECO:0000256" key="2">
    <source>
        <dbReference type="ARBA" id="ARBA00022801"/>
    </source>
</evidence>
<dbReference type="InterPro" id="IPR027417">
    <property type="entry name" value="P-loop_NTPase"/>
</dbReference>
<dbReference type="GO" id="GO:0003724">
    <property type="term" value="F:RNA helicase activity"/>
    <property type="evidence" value="ECO:0007669"/>
    <property type="project" value="InterPro"/>
</dbReference>
<name>A2SJY2_METPP</name>
<accession>A2SJY2</accession>
<dbReference type="Pfam" id="PF00270">
    <property type="entry name" value="DEAD"/>
    <property type="match status" value="1"/>
</dbReference>
<evidence type="ECO:0000256" key="3">
    <source>
        <dbReference type="ARBA" id="ARBA00022806"/>
    </source>
</evidence>
<dbReference type="PANTHER" id="PTHR47959">
    <property type="entry name" value="ATP-DEPENDENT RNA HELICASE RHLE-RELATED"/>
    <property type="match status" value="1"/>
</dbReference>
<dbReference type="SMART" id="SM00490">
    <property type="entry name" value="HELICc"/>
    <property type="match status" value="1"/>
</dbReference>
<proteinExistence type="inferred from homology"/>
<evidence type="ECO:0000256" key="1">
    <source>
        <dbReference type="ARBA" id="ARBA00022741"/>
    </source>
</evidence>
<reference evidence="12 13" key="1">
    <citation type="journal article" date="2007" name="J. Bacteriol.">
        <title>Whole-genome analysis of the methyl tert-butyl ether-degrading beta-proteobacterium Methylibium petroleiphilum PM1.</title>
        <authorList>
            <person name="Kane S.R."/>
            <person name="Chakicherla A.Y."/>
            <person name="Chain P.S.G."/>
            <person name="Schmidt R."/>
            <person name="Shin M.W."/>
            <person name="Legler T.C."/>
            <person name="Scow K.M."/>
            <person name="Larimer F.W."/>
            <person name="Lucas S.M."/>
            <person name="Richardson P.M."/>
            <person name="Hristova K.R."/>
        </authorList>
    </citation>
    <scope>NUCLEOTIDE SEQUENCE [LARGE SCALE GENOMIC DNA]</scope>
    <source>
        <strain evidence="13">ATCC BAA-1232 / LMG 22953 / PM1</strain>
    </source>
</reference>
<dbReference type="GO" id="GO:0003676">
    <property type="term" value="F:nucleic acid binding"/>
    <property type="evidence" value="ECO:0007669"/>
    <property type="project" value="InterPro"/>
</dbReference>
<dbReference type="InterPro" id="IPR014001">
    <property type="entry name" value="Helicase_ATP-bd"/>
</dbReference>
<evidence type="ECO:0000259" key="11">
    <source>
        <dbReference type="PROSITE" id="PS51195"/>
    </source>
</evidence>
<dbReference type="InterPro" id="IPR050079">
    <property type="entry name" value="DEAD_box_RNA_helicase"/>
</dbReference>
<feature type="compositionally biased region" description="Gly residues" evidence="8">
    <location>
        <begin position="489"/>
        <end position="501"/>
    </location>
</feature>
<dbReference type="Gene3D" id="3.40.50.300">
    <property type="entry name" value="P-loop containing nucleotide triphosphate hydrolases"/>
    <property type="match status" value="2"/>
</dbReference>
<keyword evidence="4 7" id="KW-0067">ATP-binding</keyword>
<organism evidence="12 13">
    <name type="scientific">Methylibium petroleiphilum (strain ATCC BAA-1232 / LMG 22953 / PM1)</name>
    <dbReference type="NCBI Taxonomy" id="420662"/>
    <lineage>
        <taxon>Bacteria</taxon>
        <taxon>Pseudomonadati</taxon>
        <taxon>Pseudomonadota</taxon>
        <taxon>Betaproteobacteria</taxon>
        <taxon>Burkholderiales</taxon>
        <taxon>Sphaerotilaceae</taxon>
        <taxon>Methylibium</taxon>
    </lineage>
</organism>
<feature type="compositionally biased region" description="Basic and acidic residues" evidence="8">
    <location>
        <begin position="502"/>
        <end position="516"/>
    </location>
</feature>
<dbReference type="InterPro" id="IPR001650">
    <property type="entry name" value="Helicase_C-like"/>
</dbReference>
<evidence type="ECO:0000256" key="5">
    <source>
        <dbReference type="ARBA" id="ARBA00038437"/>
    </source>
</evidence>
<dbReference type="GO" id="GO:0005829">
    <property type="term" value="C:cytosol"/>
    <property type="evidence" value="ECO:0007669"/>
    <property type="project" value="TreeGrafter"/>
</dbReference>
<dbReference type="InterPro" id="IPR044742">
    <property type="entry name" value="DEAD/DEAH_RhlB"/>
</dbReference>
<dbReference type="PROSITE" id="PS00039">
    <property type="entry name" value="DEAD_ATP_HELICASE"/>
    <property type="match status" value="1"/>
</dbReference>
<protein>
    <submittedName>
        <fullName evidence="12">Putative ATP-dependent RNA helicase</fullName>
    </submittedName>
</protein>
<evidence type="ECO:0000313" key="12">
    <source>
        <dbReference type="EMBL" id="ABM95871.1"/>
    </source>
</evidence>
<evidence type="ECO:0000256" key="7">
    <source>
        <dbReference type="RuleBase" id="RU000492"/>
    </source>
</evidence>
<evidence type="ECO:0000256" key="4">
    <source>
        <dbReference type="ARBA" id="ARBA00022840"/>
    </source>
</evidence>
<keyword evidence="1 7" id="KW-0547">Nucleotide-binding</keyword>
<feature type="domain" description="Helicase C-terminal" evidence="10">
    <location>
        <begin position="327"/>
        <end position="471"/>
    </location>
</feature>
<dbReference type="InterPro" id="IPR011545">
    <property type="entry name" value="DEAD/DEAH_box_helicase_dom"/>
</dbReference>
<dbReference type="Pfam" id="PF00271">
    <property type="entry name" value="Helicase_C"/>
    <property type="match status" value="1"/>
</dbReference>
<dbReference type="InterPro" id="IPR000629">
    <property type="entry name" value="RNA-helicase_DEAD-box_CS"/>
</dbReference>
<dbReference type="eggNOG" id="COG0513">
    <property type="taxonomic scope" value="Bacteria"/>
</dbReference>
<dbReference type="HOGENOM" id="CLU_003041_28_3_4"/>
<evidence type="ECO:0000313" key="13">
    <source>
        <dbReference type="Proteomes" id="UP000000366"/>
    </source>
</evidence>
<gene>
    <name evidence="12" type="ordered locus">Mpe_A2918</name>
</gene>
<dbReference type="STRING" id="420662.Mpe_A2918"/>
<evidence type="ECO:0000259" key="10">
    <source>
        <dbReference type="PROSITE" id="PS51194"/>
    </source>
</evidence>
<feature type="domain" description="DEAD-box RNA helicase Q" evidence="11">
    <location>
        <begin position="74"/>
        <end position="102"/>
    </location>
</feature>
<feature type="short sequence motif" description="Q motif" evidence="6">
    <location>
        <begin position="74"/>
        <end position="102"/>
    </location>
</feature>
<sequence length="516" mass="54815">MLAALQKAASLTRAAGPEGQCIVTSPAPPVSHRGHCTQCSPSVGRCVLDQPAASLHAAMTDPPATRRGCFVTASNFESLGLAAPLLHAVTQLGFTAPTSVQEQAIPAALKGGDWMVSSQTGSGKTAAFLLPVLHRLLNAGAAEQTRVATPRAVVLCPTRELAQQVSADAIDLMRGVGEALRAEAKQHPLRDAARGLRIATVVGGMPFGKQLFDLRGAQLVVATPGRLLDLHSRGQIRLDATQVLVVDEADRMLDLGFAEDLAAIADATAQRDQTMMFSATFAPRIMALASKLMRSPGRLELATAHDVHSDITQTLHWADNMGHKQALLEHWLRDAEVDQAVVFASTQVDTEAIAEALQQQGHSAVALHGAMPQAVRNRRLQNVRDGHVRVLVATDVAARGLDVPSISHVINFGLPMKAEDYVHRIGRTGRAGRSGTAITIAEHRERGKIRAIEAFTRQPIEASVIVGLEPTPQRPRPAKPLPGQRHGQGRGGRPSGGGFGGGRREGASRFGSRDGR</sequence>
<dbReference type="EMBL" id="CP000555">
    <property type="protein sequence ID" value="ABM95871.1"/>
    <property type="molecule type" value="Genomic_DNA"/>
</dbReference>
<dbReference type="PROSITE" id="PS51194">
    <property type="entry name" value="HELICASE_CTER"/>
    <property type="match status" value="1"/>
</dbReference>
<dbReference type="KEGG" id="mpt:Mpe_A2918"/>
<dbReference type="Proteomes" id="UP000000366">
    <property type="component" value="Chromosome"/>
</dbReference>
<keyword evidence="2 7" id="KW-0378">Hydrolase</keyword>
<dbReference type="PANTHER" id="PTHR47959:SF17">
    <property type="entry name" value="ATP-DEPENDENT RNA HELICASE DEAD BOX FAMILY"/>
    <property type="match status" value="1"/>
</dbReference>
<dbReference type="PROSITE" id="PS51192">
    <property type="entry name" value="HELICASE_ATP_BIND_1"/>
    <property type="match status" value="1"/>
</dbReference>